<dbReference type="Pfam" id="PF12625">
    <property type="entry name" value="Arabinose_bd"/>
    <property type="match status" value="1"/>
</dbReference>
<keyword evidence="2" id="KW-0238">DNA-binding</keyword>
<dbReference type="PANTHER" id="PTHR47894">
    <property type="entry name" value="HTH-TYPE TRANSCRIPTIONAL REGULATOR GADX"/>
    <property type="match status" value="1"/>
</dbReference>
<dbReference type="Proteomes" id="UP000242133">
    <property type="component" value="Unassembled WGS sequence"/>
</dbReference>
<dbReference type="InterPro" id="IPR032687">
    <property type="entry name" value="AraC-type_N"/>
</dbReference>
<evidence type="ECO:0000256" key="3">
    <source>
        <dbReference type="ARBA" id="ARBA00023163"/>
    </source>
</evidence>
<evidence type="ECO:0000313" key="5">
    <source>
        <dbReference type="EMBL" id="PSL11910.1"/>
    </source>
</evidence>
<dbReference type="InterPro" id="IPR018060">
    <property type="entry name" value="HTH_AraC"/>
</dbReference>
<dbReference type="PRINTS" id="PR00032">
    <property type="entry name" value="HTHARAC"/>
</dbReference>
<gene>
    <name evidence="5" type="ORF">CLV44_12118</name>
</gene>
<dbReference type="GO" id="GO:0000976">
    <property type="term" value="F:transcription cis-regulatory region binding"/>
    <property type="evidence" value="ECO:0007669"/>
    <property type="project" value="TreeGrafter"/>
</dbReference>
<name>A0A2P8ER03_9GAMM</name>
<dbReference type="Pfam" id="PF12833">
    <property type="entry name" value="HTH_18"/>
    <property type="match status" value="1"/>
</dbReference>
<dbReference type="EMBL" id="PYGI01000021">
    <property type="protein sequence ID" value="PSL11910.1"/>
    <property type="molecule type" value="Genomic_DNA"/>
</dbReference>
<dbReference type="PROSITE" id="PS00041">
    <property type="entry name" value="HTH_ARAC_FAMILY_1"/>
    <property type="match status" value="1"/>
</dbReference>
<dbReference type="GO" id="GO:0005829">
    <property type="term" value="C:cytosol"/>
    <property type="evidence" value="ECO:0007669"/>
    <property type="project" value="TreeGrafter"/>
</dbReference>
<dbReference type="InterPro" id="IPR009057">
    <property type="entry name" value="Homeodomain-like_sf"/>
</dbReference>
<comment type="caution">
    <text evidence="5">The sequence shown here is derived from an EMBL/GenBank/DDBJ whole genome shotgun (WGS) entry which is preliminary data.</text>
</comment>
<feature type="domain" description="HTH araC/xylS-type" evidence="4">
    <location>
        <begin position="151"/>
        <end position="248"/>
    </location>
</feature>
<evidence type="ECO:0000259" key="4">
    <source>
        <dbReference type="PROSITE" id="PS01124"/>
    </source>
</evidence>
<dbReference type="AlphaFoldDB" id="A0A2P8ER03"/>
<proteinExistence type="predicted"/>
<keyword evidence="6" id="KW-1185">Reference proteome</keyword>
<organism evidence="5 6">
    <name type="scientific">Marinobacterium halophilum</name>
    <dbReference type="NCBI Taxonomy" id="267374"/>
    <lineage>
        <taxon>Bacteria</taxon>
        <taxon>Pseudomonadati</taxon>
        <taxon>Pseudomonadota</taxon>
        <taxon>Gammaproteobacteria</taxon>
        <taxon>Oceanospirillales</taxon>
        <taxon>Oceanospirillaceae</taxon>
        <taxon>Marinobacterium</taxon>
    </lineage>
</organism>
<dbReference type="SMART" id="SM00342">
    <property type="entry name" value="HTH_ARAC"/>
    <property type="match status" value="1"/>
</dbReference>
<protein>
    <submittedName>
        <fullName evidence="5">AraC family transcriptional regulator</fullName>
    </submittedName>
</protein>
<dbReference type="PROSITE" id="PS01124">
    <property type="entry name" value="HTH_ARAC_FAMILY_2"/>
    <property type="match status" value="1"/>
</dbReference>
<evidence type="ECO:0000313" key="6">
    <source>
        <dbReference type="Proteomes" id="UP000242133"/>
    </source>
</evidence>
<dbReference type="Gene3D" id="1.10.10.60">
    <property type="entry name" value="Homeodomain-like"/>
    <property type="match status" value="1"/>
</dbReference>
<evidence type="ECO:0000256" key="1">
    <source>
        <dbReference type="ARBA" id="ARBA00023015"/>
    </source>
</evidence>
<keyword evidence="1" id="KW-0805">Transcription regulation</keyword>
<evidence type="ECO:0000256" key="2">
    <source>
        <dbReference type="ARBA" id="ARBA00023125"/>
    </source>
</evidence>
<dbReference type="PANTHER" id="PTHR47894:SF1">
    <property type="entry name" value="HTH-TYPE TRANSCRIPTIONAL REGULATOR VQSM"/>
    <property type="match status" value="1"/>
</dbReference>
<accession>A0A2P8ER03</accession>
<dbReference type="InterPro" id="IPR020449">
    <property type="entry name" value="Tscrpt_reg_AraC-type_HTH"/>
</dbReference>
<dbReference type="GO" id="GO:0003700">
    <property type="term" value="F:DNA-binding transcription factor activity"/>
    <property type="evidence" value="ECO:0007669"/>
    <property type="project" value="InterPro"/>
</dbReference>
<dbReference type="InterPro" id="IPR018062">
    <property type="entry name" value="HTH_AraC-typ_CS"/>
</dbReference>
<dbReference type="SUPFAM" id="SSF46689">
    <property type="entry name" value="Homeodomain-like"/>
    <property type="match status" value="1"/>
</dbReference>
<reference evidence="5 6" key="1">
    <citation type="submission" date="2018-03" db="EMBL/GenBank/DDBJ databases">
        <title>Genomic Encyclopedia of Archaeal and Bacterial Type Strains, Phase II (KMG-II): from individual species to whole genera.</title>
        <authorList>
            <person name="Goeker M."/>
        </authorList>
    </citation>
    <scope>NUCLEOTIDE SEQUENCE [LARGE SCALE GENOMIC DNA]</scope>
    <source>
        <strain evidence="5 6">DSM 17586</strain>
    </source>
</reference>
<sequence>MSSSTLRRAIEQGLRYQNYPGRFSGDAIITDFRDLGDQGCFDVIVRHDLGELRLLAVEELLSNIVATSRWVLGKPLPITQLRCDYAMPGHVEKYKTVFDCPVKFDTSSIQLFFNASVLDEPLPHASPQSSRLYASLCKEKSIARTKGTVSAQITQLIEGSPASSPSMADIANLLHCSPRTLRRKLQAEGWQYQQLADSIRMKRARKALADPLKPITEIAISLGYSDHSGFVRAFKKWTGVSPSEFRKKLFD</sequence>
<keyword evidence="3" id="KW-0804">Transcription</keyword>